<dbReference type="SUPFAM" id="SSF57184">
    <property type="entry name" value="Growth factor receptor domain"/>
    <property type="match status" value="13"/>
</dbReference>
<protein>
    <recommendedName>
        <fullName evidence="1">Chitin-binding type-2 domain-containing protein</fullName>
    </recommendedName>
</protein>
<keyword evidence="3" id="KW-1185">Reference proteome</keyword>
<dbReference type="Pfam" id="PF14578">
    <property type="entry name" value="GTP_EFTU_D4"/>
    <property type="match status" value="1"/>
</dbReference>
<dbReference type="Proteomes" id="UP001057375">
    <property type="component" value="Unassembled WGS sequence"/>
</dbReference>
<proteinExistence type="predicted"/>
<organism evidence="2 3">
    <name type="scientific">Aduncisulcus paluster</name>
    <dbReference type="NCBI Taxonomy" id="2918883"/>
    <lineage>
        <taxon>Eukaryota</taxon>
        <taxon>Metamonada</taxon>
        <taxon>Carpediemonas-like organisms</taxon>
        <taxon>Aduncisulcus</taxon>
    </lineage>
</organism>
<dbReference type="InterPro" id="IPR009000">
    <property type="entry name" value="Transl_B-barrel_sf"/>
</dbReference>
<evidence type="ECO:0000313" key="2">
    <source>
        <dbReference type="EMBL" id="GKT33090.1"/>
    </source>
</evidence>
<dbReference type="PANTHER" id="PTHR47236">
    <property type="entry name" value="GENE, 32742-RELATED-RELATED"/>
    <property type="match status" value="1"/>
</dbReference>
<dbReference type="InterPro" id="IPR002557">
    <property type="entry name" value="Chitin-bd_dom"/>
</dbReference>
<feature type="non-terminal residue" evidence="2">
    <location>
        <position position="2415"/>
    </location>
</feature>
<dbReference type="EMBL" id="BQXS01010133">
    <property type="protein sequence ID" value="GKT33090.1"/>
    <property type="molecule type" value="Genomic_DNA"/>
</dbReference>
<feature type="domain" description="Chitin-binding type-2" evidence="1">
    <location>
        <begin position="2057"/>
        <end position="2115"/>
    </location>
</feature>
<dbReference type="SUPFAM" id="SSF50447">
    <property type="entry name" value="Translation proteins"/>
    <property type="match status" value="1"/>
</dbReference>
<evidence type="ECO:0000313" key="3">
    <source>
        <dbReference type="Proteomes" id="UP001057375"/>
    </source>
</evidence>
<reference evidence="2" key="1">
    <citation type="submission" date="2022-03" db="EMBL/GenBank/DDBJ databases">
        <title>Draft genome sequence of Aduncisulcus paluster, a free-living microaerophilic Fornicata.</title>
        <authorList>
            <person name="Yuyama I."/>
            <person name="Kume K."/>
            <person name="Tamura T."/>
            <person name="Inagaki Y."/>
            <person name="Hashimoto T."/>
        </authorList>
    </citation>
    <scope>NUCLEOTIDE SEQUENCE</scope>
    <source>
        <strain evidence="2">NY0171</strain>
    </source>
</reference>
<accession>A0ABQ5KKQ4</accession>
<dbReference type="Gene3D" id="2.40.30.10">
    <property type="entry name" value="Translation factors"/>
    <property type="match status" value="1"/>
</dbReference>
<dbReference type="CDD" id="cd16266">
    <property type="entry name" value="IF2_aeIF5B_IV"/>
    <property type="match status" value="1"/>
</dbReference>
<dbReference type="InterPro" id="IPR029459">
    <property type="entry name" value="EFTU-type"/>
</dbReference>
<dbReference type="Gene3D" id="2.10.50.10">
    <property type="entry name" value="Tumor Necrosis Factor Receptor, subunit A, domain 2"/>
    <property type="match status" value="13"/>
</dbReference>
<name>A0ABQ5KKQ4_9EUKA</name>
<gene>
    <name evidence="2" type="ORF">ADUPG1_007102</name>
</gene>
<dbReference type="SMART" id="SM01411">
    <property type="entry name" value="Ephrin_rec_like"/>
    <property type="match status" value="33"/>
</dbReference>
<feature type="non-terminal residue" evidence="2">
    <location>
        <position position="1"/>
    </location>
</feature>
<evidence type="ECO:0000259" key="1">
    <source>
        <dbReference type="PROSITE" id="PS50940"/>
    </source>
</evidence>
<dbReference type="InterPro" id="IPR009030">
    <property type="entry name" value="Growth_fac_rcpt_cys_sf"/>
</dbReference>
<comment type="caution">
    <text evidence="2">The sequence shown here is derived from an EMBL/GenBank/DDBJ whole genome shotgun (WGS) entry which is preliminary data.</text>
</comment>
<dbReference type="PANTHER" id="PTHR47236:SF4">
    <property type="entry name" value="GENE 9195-RELATED"/>
    <property type="match status" value="1"/>
</dbReference>
<dbReference type="PROSITE" id="PS50940">
    <property type="entry name" value="CHIT_BIND_II"/>
    <property type="match status" value="1"/>
</dbReference>
<sequence>IYHLDINYKKFVEGVRETKRIAALTGVVFPVELTVVPGCVFRKSGPIIVGLRVVKGILKYGVPLIVDTGKEGKDIGVVEGIELEKKSVEEATEGMEVAVRIGGGNVTFGRDLTEMSHIYSKMTRSGINAMKKYCRDPYTPDRPELGMPVCPEGFYCNSTAIISGTNTKYYVAGACSSGQYSDFNASSCLDCPIDMECPTSKKSMMRACKPGYYSDKGDGYCHSCPGGDYCTGVDDSNDSERVNCPAGQYSPIGYGPDTTTCRLCPAGMYCEPGGSGVTLPVPCPINTYASRLGLESENDCLPCPPGKYCPEGYFAPRDEFGLIISLDTTVSSDWECPAGYYCPQTNNTPQACPVNTFNPIRGAHSITQCLWCPPGYYCDSTAMTEPVICPTGNFCPGGNPAEIEAYDDATDVWTSSNWKNIYDRDGPRIDCPRGTYMPYQGAKDESECILCPAGYNCRRGASTGTAFPCASGTYRDKEGGIYTDYEDGCIQCPAGFLCDGDHLVKPTARCKPGHYCPVGSIVATECPIGTWTDRDDLGAESESTECPIGTWTDRDDLGAESECEPCPKGYYCPNVGTSSNPLHGKDNATFVECPQGFYCPLGSKTPLPCPAGTYNEYVKQFREEDCVICEKGYMCGTSSISEKGIPSGGTDTVPCTQGYYCPRGTANIDPTVTTGPKAPRACPKGTFGNTTGLGGDYECDDCEIGYQCPTAAMTAVGDECQDGYYQDETGQTGCKTCPAGYMCPAGAAVTSPTVCSAGYYSDEGASSCTRCPAGHYCPGEGVSQDMMEDVYICPAKFLCIADSIYGLDLSPTDDPTTYLCPIGQYCEAGTTAAEDCPAGTYRSSTGAGSESDCTSCPPGKYCETEGLTTTTGSCQAGYYCTGGATVATQYKCPAGTYSSSTGNSSKYYCKPCPAGYYCGEASTGGTECSEGHYCPASSGTESACPKGTYALSGNEAYKGLRSTTECYQCPATYYCDSEENVVAAITDLPTCSAGYYCLGGSSVPEPVDGVTGSICPKGSYCPAASDDHILCPVGTFNPKIGSSDSDDCLACPAGYYCPDTGMSEPGPECQAGCYCPSPISVSPDIGSSTQCPYSAPAGSYAASGYSTYLECPIGTYTSDVGQASCQSCPAGKKCPNTNTGAAGIDPEDCGDGYYCEAGTGTIGKECPAGTCSSSTTLTDVSECTSCPAGRYCPDSAMSCDDVNTDDIYKCDEGYICLGGKSISDPVLCPTGHYCESGTTAETECPVGTYQPKEGTSLESECLACTPGFYCDTTGASSVSTAKLCDAGFYCPAGSVDSEGRSSLGGSANICPVGHYCEGSNSIPVPCEIGKQQPSTGQTSCSTCTAGTYCNEAGLSSGTTCDAGYYCPSGSIIQLPCPIGRYSLSTDTGSSAMSQCRTCPAGKYCSTASLVVAIVDDLPDCDAGFLCEGSCEDSICSTAADPNGTVCPSGYYCEAGTTAKVSCPKTTYDSDTSSIGLTSEDDCETCKPGYYCDSEAITSLTGLECAAGYYCPEGSGADTDDKRQICPVDHYCVAGSSQPTPCDPGTYAENTGSTACSDCPIGSYCPGPNTSQPISCPAGSYCGSSNLIYPTMCDAGKYQSNVNKTACVLCPSGFYCPYGCSNPTTCPAGHYCPASTDDDIITEPIPCPPGTYNDSIGSSHVSACKACSAGNYCPKEGTLNNESGLEIEEGYYCKYGCSSSLGELVRDEAVYGAVVFGEDYEGGLCPLGSYCPKGSSASPITCPVGTYNSTLGATSENYCLPCPSGYYCSGEGLEDDSGKAKCSAGYYCISSASSSSPVDGVTGNICKAGTYCVEVLPREAVHAFLALQDITVPKRGLEDDSGKAKCSAGYYCISSASSSSPVDGVTGNICKAGTYCVEGSGSETLCPVGTYSPSKGSSSCISCPAGYYCPQEGMSAGIICPAGFYCPAGCSDFNTYPCAIGTHGGGVEGMDSSGQCVSCPAGYYCGEEGISQVSTACDAGYYCLGGATKPNPTDGVTGDICPIGMYCVEGSSEGSSCAVGKIRSETGGKSASDCYDCPAGSYCEDLGGSSVTGKCAAGYYCPSGTKSKNPPSNICPSGYKCPEGSGVAQPCPAGFYQDLTGQSSCKNCPAGEYCPGGDYADQYIACPAGSYCPASSPSSVNIGPITCPDGYYSEQLMLMTKSQCVSCPAGYFCAGGKKVDKCEAGYVCYGGSWTPTPDSSQMIILVKDSQDETSIGEICPTGYYCPEGSLKAERCPTNTYSFSIGATSASYCEDCRAGYLCDGGVVTDCPIGMFCPAGDVEECPVGTYNDATNGENISACKICEAGYYCPDSGMSEMTVCPMGHYCPEGSIEPIACSAGSYTAATGSSDDTMCLDCPAGSYCVEGASSPVSCVLGQYCPSKSTEPIYCEAGTYGDSSNAADPLMYIEHDVSCAACP</sequence>